<reference evidence="3" key="1">
    <citation type="journal article" date="2023" name="Plant J.">
        <title>The genome of the king protea, Protea cynaroides.</title>
        <authorList>
            <person name="Chang J."/>
            <person name="Duong T.A."/>
            <person name="Schoeman C."/>
            <person name="Ma X."/>
            <person name="Roodt D."/>
            <person name="Barker N."/>
            <person name="Li Z."/>
            <person name="Van de Peer Y."/>
            <person name="Mizrachi E."/>
        </authorList>
    </citation>
    <scope>NUCLEOTIDE SEQUENCE</scope>
    <source>
        <tissue evidence="3">Young leaves</tissue>
    </source>
</reference>
<dbReference type="FunFam" id="1.25.40.10:FF:000989">
    <property type="entry name" value="Pentatricopeptide repeat-containing protein At1g31430"/>
    <property type="match status" value="1"/>
</dbReference>
<dbReference type="PANTHER" id="PTHR47926">
    <property type="entry name" value="PENTATRICOPEPTIDE REPEAT-CONTAINING PROTEIN"/>
    <property type="match status" value="1"/>
</dbReference>
<dbReference type="InterPro" id="IPR046960">
    <property type="entry name" value="PPR_At4g14850-like_plant"/>
</dbReference>
<dbReference type="PANTHER" id="PTHR47926:SF345">
    <property type="entry name" value="(WILD MALAYSIAN BANANA) HYPOTHETICAL PROTEIN"/>
    <property type="match status" value="1"/>
</dbReference>
<dbReference type="Pfam" id="PF01535">
    <property type="entry name" value="PPR"/>
    <property type="match status" value="2"/>
</dbReference>
<dbReference type="PROSITE" id="PS51375">
    <property type="entry name" value="PPR"/>
    <property type="match status" value="1"/>
</dbReference>
<dbReference type="InterPro" id="IPR002885">
    <property type="entry name" value="PPR_rpt"/>
</dbReference>
<evidence type="ECO:0000313" key="4">
    <source>
        <dbReference type="Proteomes" id="UP001141806"/>
    </source>
</evidence>
<protein>
    <recommendedName>
        <fullName evidence="5">Pentatricopeptide repeat-containing protein</fullName>
    </recommendedName>
</protein>
<evidence type="ECO:0000256" key="2">
    <source>
        <dbReference type="PROSITE-ProRule" id="PRU00708"/>
    </source>
</evidence>
<dbReference type="NCBIfam" id="TIGR00756">
    <property type="entry name" value="PPR"/>
    <property type="match status" value="1"/>
</dbReference>
<evidence type="ECO:0000313" key="3">
    <source>
        <dbReference type="EMBL" id="KAJ4980431.1"/>
    </source>
</evidence>
<organism evidence="3 4">
    <name type="scientific">Protea cynaroides</name>
    <dbReference type="NCBI Taxonomy" id="273540"/>
    <lineage>
        <taxon>Eukaryota</taxon>
        <taxon>Viridiplantae</taxon>
        <taxon>Streptophyta</taxon>
        <taxon>Embryophyta</taxon>
        <taxon>Tracheophyta</taxon>
        <taxon>Spermatophyta</taxon>
        <taxon>Magnoliopsida</taxon>
        <taxon>Proteales</taxon>
        <taxon>Proteaceae</taxon>
        <taxon>Protea</taxon>
    </lineage>
</organism>
<dbReference type="EMBL" id="JAMYWD010000001">
    <property type="protein sequence ID" value="KAJ4980431.1"/>
    <property type="molecule type" value="Genomic_DNA"/>
</dbReference>
<evidence type="ECO:0000256" key="1">
    <source>
        <dbReference type="ARBA" id="ARBA00022737"/>
    </source>
</evidence>
<dbReference type="Gene3D" id="1.25.40.10">
    <property type="entry name" value="Tetratricopeptide repeat domain"/>
    <property type="match status" value="2"/>
</dbReference>
<keyword evidence="4" id="KW-1185">Reference proteome</keyword>
<comment type="caution">
    <text evidence="3">The sequence shown here is derived from an EMBL/GenBank/DDBJ whole genome shotgun (WGS) entry which is preliminary data.</text>
</comment>
<proteinExistence type="predicted"/>
<sequence>MFRAYASSSTPWESIILYNFMRQNDVFPDNYTFPFILKACSRLQFLNKGEEIHGSSLKLGFEFDVFVQNSLISMYSACGGIETARRVFDLLPLLGYLYRDFCREALELFGEMNGGSSERPNALTTVSVITTCARIGDLDLGKRVHGFVMVNGDNCLCCFACGHFGALDQGKWVHAHCERNGIEMNLTVKNSLIDMYAKCGDINKALEIFLKLIQPDVFLWSVMISGLAMNGKSGEALDLFSEMSLSSEVKPNDVTFLGVLSACSYGGLVEKAVYYFNLMTKTYNLTPRIEHYGCCMVDLLGRANLLVEAENFIRAMPIEPDAVIWRSLLFHFAAKRILELEPRKCEDHILLSNTYAAISSWSDVKRVREGMDVHGIQKQPGCSFVEINGLVHEFFVADYTHPQTDIIYETIIAIHKLLQSEGYDPDTSDFFNNELV</sequence>
<dbReference type="InterPro" id="IPR046848">
    <property type="entry name" value="E_motif"/>
</dbReference>
<dbReference type="InterPro" id="IPR011990">
    <property type="entry name" value="TPR-like_helical_dom_sf"/>
</dbReference>
<name>A0A9Q0L1R9_9MAGN</name>
<dbReference type="GO" id="GO:0009451">
    <property type="term" value="P:RNA modification"/>
    <property type="evidence" value="ECO:0007669"/>
    <property type="project" value="InterPro"/>
</dbReference>
<dbReference type="OrthoDB" id="185373at2759"/>
<dbReference type="Proteomes" id="UP001141806">
    <property type="component" value="Unassembled WGS sequence"/>
</dbReference>
<keyword evidence="1" id="KW-0677">Repeat</keyword>
<evidence type="ECO:0008006" key="5">
    <source>
        <dbReference type="Google" id="ProtNLM"/>
    </source>
</evidence>
<accession>A0A9Q0L1R9</accession>
<dbReference type="Pfam" id="PF20431">
    <property type="entry name" value="E_motif"/>
    <property type="match status" value="1"/>
</dbReference>
<dbReference type="Pfam" id="PF13041">
    <property type="entry name" value="PPR_2"/>
    <property type="match status" value="1"/>
</dbReference>
<gene>
    <name evidence="3" type="ORF">NE237_031268</name>
</gene>
<dbReference type="GO" id="GO:0003723">
    <property type="term" value="F:RNA binding"/>
    <property type="evidence" value="ECO:0007669"/>
    <property type="project" value="InterPro"/>
</dbReference>
<dbReference type="AlphaFoldDB" id="A0A9Q0L1R9"/>
<feature type="repeat" description="PPR" evidence="2">
    <location>
        <begin position="216"/>
        <end position="251"/>
    </location>
</feature>